<protein>
    <recommendedName>
        <fullName evidence="5">DUF2142 domain-containing protein</fullName>
    </recommendedName>
</protein>
<dbReference type="Pfam" id="PF09913">
    <property type="entry name" value="DUF2142"/>
    <property type="match status" value="1"/>
</dbReference>
<evidence type="ECO:0000256" key="2">
    <source>
        <dbReference type="SAM" id="Phobius"/>
    </source>
</evidence>
<feature type="transmembrane region" description="Helical" evidence="2">
    <location>
        <begin position="430"/>
        <end position="447"/>
    </location>
</feature>
<sequence>MPGGLDSETTESPETSDNRRADARPKEVSPKTRARRVWWAALVVFFLLPAAWALITPYDGAYDEHDHVIRAAGIVRGEIFAPPTNDGQNGRYQSVPASLVPPNFDCLRTGIEPATCLGTPTKSRERNEVHTRAGHYNPFYYAIVGWPLLPFPDMTGVYLARLLSSLLCAVLYASALVTIWPLRRRRMLMVALLLVFAPTTMVLTGLVNPNGLEIATSALLWVTLTCLLSRNREEDAEDAKAFGFGGEKWTKRLVWLTALAGVPLALNRPIGVVLAVAIVILSFLAMGRRHHIKELLRRKDVRYAVLAIGIAAALAFAWSFAAQVGTLGTEATPEVRTPVSEIVRTVINNKFDYWIRQTIGVFGYATAQLPVWFIVTWGLVIGMLVLTGIMNSSRRMMAVILGIPAACLVGGLAVDVIMVPVIGYFMQGRYFMPLWMGMFFLAAQAVPPGMLTPTGLRRLYGVWLFFWGLAVSYGLYLTVKRYEYGNEALATYPRGWRPVITEIGGFGFVIFCVLLMAALSAWYVLWKHPADDAELSAEVEQT</sequence>
<accession>A0A8J3ZHY8</accession>
<feature type="region of interest" description="Disordered" evidence="1">
    <location>
        <begin position="1"/>
        <end position="28"/>
    </location>
</feature>
<reference evidence="3" key="1">
    <citation type="submission" date="2021-01" db="EMBL/GenBank/DDBJ databases">
        <title>Whole genome shotgun sequence of Virgisporangium aurantiacum NBRC 16421.</title>
        <authorList>
            <person name="Komaki H."/>
            <person name="Tamura T."/>
        </authorList>
    </citation>
    <scope>NUCLEOTIDE SEQUENCE</scope>
    <source>
        <strain evidence="3">NBRC 16421</strain>
    </source>
</reference>
<feature type="transmembrane region" description="Helical" evidence="2">
    <location>
        <begin position="158"/>
        <end position="180"/>
    </location>
</feature>
<keyword evidence="2" id="KW-1133">Transmembrane helix</keyword>
<evidence type="ECO:0000313" key="3">
    <source>
        <dbReference type="EMBL" id="GIJ64156.1"/>
    </source>
</evidence>
<dbReference type="InterPro" id="IPR018674">
    <property type="entry name" value="DUF2142_membrane"/>
</dbReference>
<feature type="transmembrane region" description="Helical" evidence="2">
    <location>
        <begin position="37"/>
        <end position="55"/>
    </location>
</feature>
<dbReference type="RefSeq" id="WP_204012151.1">
    <property type="nucleotide sequence ID" value="NZ_BOPG01000109.1"/>
</dbReference>
<keyword evidence="2" id="KW-0472">Membrane</keyword>
<dbReference type="Proteomes" id="UP000612585">
    <property type="component" value="Unassembled WGS sequence"/>
</dbReference>
<feature type="transmembrane region" description="Helical" evidence="2">
    <location>
        <begin position="397"/>
        <end position="424"/>
    </location>
</feature>
<feature type="transmembrane region" description="Helical" evidence="2">
    <location>
        <begin position="459"/>
        <end position="479"/>
    </location>
</feature>
<evidence type="ECO:0008006" key="5">
    <source>
        <dbReference type="Google" id="ProtNLM"/>
    </source>
</evidence>
<comment type="caution">
    <text evidence="3">The sequence shown here is derived from an EMBL/GenBank/DDBJ whole genome shotgun (WGS) entry which is preliminary data.</text>
</comment>
<feature type="transmembrane region" description="Helical" evidence="2">
    <location>
        <begin position="371"/>
        <end position="390"/>
    </location>
</feature>
<feature type="transmembrane region" description="Helical" evidence="2">
    <location>
        <begin position="301"/>
        <end position="321"/>
    </location>
</feature>
<name>A0A8J3ZHY8_9ACTN</name>
<feature type="transmembrane region" description="Helical" evidence="2">
    <location>
        <begin position="499"/>
        <end position="525"/>
    </location>
</feature>
<keyword evidence="2" id="KW-0812">Transmembrane</keyword>
<gene>
    <name evidence="3" type="ORF">Vau01_116720</name>
</gene>
<keyword evidence="4" id="KW-1185">Reference proteome</keyword>
<organism evidence="3 4">
    <name type="scientific">Virgisporangium aurantiacum</name>
    <dbReference type="NCBI Taxonomy" id="175570"/>
    <lineage>
        <taxon>Bacteria</taxon>
        <taxon>Bacillati</taxon>
        <taxon>Actinomycetota</taxon>
        <taxon>Actinomycetes</taxon>
        <taxon>Micromonosporales</taxon>
        <taxon>Micromonosporaceae</taxon>
        <taxon>Virgisporangium</taxon>
    </lineage>
</organism>
<feature type="transmembrane region" description="Helical" evidence="2">
    <location>
        <begin position="272"/>
        <end position="289"/>
    </location>
</feature>
<proteinExistence type="predicted"/>
<evidence type="ECO:0000313" key="4">
    <source>
        <dbReference type="Proteomes" id="UP000612585"/>
    </source>
</evidence>
<feature type="transmembrane region" description="Helical" evidence="2">
    <location>
        <begin position="187"/>
        <end position="206"/>
    </location>
</feature>
<dbReference type="EMBL" id="BOPG01000109">
    <property type="protein sequence ID" value="GIJ64156.1"/>
    <property type="molecule type" value="Genomic_DNA"/>
</dbReference>
<feature type="compositionally biased region" description="Basic and acidic residues" evidence="1">
    <location>
        <begin position="16"/>
        <end position="28"/>
    </location>
</feature>
<evidence type="ECO:0000256" key="1">
    <source>
        <dbReference type="SAM" id="MobiDB-lite"/>
    </source>
</evidence>
<dbReference type="AlphaFoldDB" id="A0A8J3ZHY8"/>